<sequence length="355" mass="42115">MNIFAEIEGIQYTPFACRTLKEYNLSNLEDAFKKNATFILNFDKNNKFALSWWVSPKRTRSYPYARVYDSLAFQGKRVTVIPVLKDEGKDGDRDFIQWDTISLMSLLGVYVIISYYKEAQKNLKFENKITNQKFDFEHIKQELRAISSYQSDALHWNITQIEKIREITEKALQSYRRISKKLKVKLHSKKEIEKRIKEVLTEKNSFINYSRDLAEKAQIREIRTIQPKESVEGQKVQITIKNYLGGYYFFTCDEVIIQDDKIYLIECKHSKRSILPSKADIKDGLVKMILYTNLKDLRINNEKFQHRSILKLTTSQNFDIDKVKELNFLKQLHRESRQNNFLVFIKDTDLENLIK</sequence>
<evidence type="ECO:0000313" key="2">
    <source>
        <dbReference type="Proteomes" id="UP001144297"/>
    </source>
</evidence>
<accession>A0A9W6LL05</accession>
<dbReference type="EMBL" id="BSDX01000001">
    <property type="protein sequence ID" value="GLI54182.1"/>
    <property type="molecule type" value="Genomic_DNA"/>
</dbReference>
<keyword evidence="2" id="KW-1185">Reference proteome</keyword>
<protein>
    <submittedName>
        <fullName evidence="1">Uncharacterized protein</fullName>
    </submittedName>
</protein>
<dbReference type="Proteomes" id="UP001144297">
    <property type="component" value="Unassembled WGS sequence"/>
</dbReference>
<evidence type="ECO:0000313" key="1">
    <source>
        <dbReference type="EMBL" id="GLI54182.1"/>
    </source>
</evidence>
<comment type="caution">
    <text evidence="1">The sequence shown here is derived from an EMBL/GenBank/DDBJ whole genome shotgun (WGS) entry which is preliminary data.</text>
</comment>
<reference evidence="1" key="1">
    <citation type="submission" date="2022-12" db="EMBL/GenBank/DDBJ databases">
        <title>Reference genome sequencing for broad-spectrum identification of bacterial and archaeal isolates by mass spectrometry.</title>
        <authorList>
            <person name="Sekiguchi Y."/>
            <person name="Tourlousse D.M."/>
        </authorList>
    </citation>
    <scope>NUCLEOTIDE SEQUENCE</scope>
    <source>
        <strain evidence="1">TSL-P1</strain>
    </source>
</reference>
<gene>
    <name evidence="1" type="ORF">TISLANDTSLP1_18750</name>
</gene>
<dbReference type="AlphaFoldDB" id="A0A9W6LL05"/>
<proteinExistence type="predicted"/>
<name>A0A9W6LL05_9BACT</name>
<organism evidence="1 2">
    <name type="scientific">Thermodesulfovibrio yellowstonii</name>
    <dbReference type="NCBI Taxonomy" id="28262"/>
    <lineage>
        <taxon>Bacteria</taxon>
        <taxon>Pseudomonadati</taxon>
        <taxon>Nitrospirota</taxon>
        <taxon>Thermodesulfovibrionia</taxon>
        <taxon>Thermodesulfovibrionales</taxon>
        <taxon>Thermodesulfovibrionaceae</taxon>
        <taxon>Thermodesulfovibrio</taxon>
    </lineage>
</organism>